<sequence>MDFDDIVVKESPGLCRCCLSEGCYKDLSTEYQWMDDTEIYADMLLDCFDISISQHAEGPNGANRLICEVCVTRLRDACNFKKQVLASEKKFVDMVGRGAFKPKAVTYNVPIKSEAILEIQPQETEVEFLEAGMDYPDDDVLKDDLGHTSTDDITVSTLPIKGKKGKAKKTMTKAEKKSCSKIVLVEKPKISKPLTKGYTEEEKARENLSEQTDSDFSMSSIPTTKKYTNTEKREIMINNVKLLLLNSTLVPFRWLREFYRCFFCEDIFKTPKEWKSHQRIHDIKKDLNNAINNYFLSVVNVDVTNMECTLCGDNFNEVHKLIDHLIDMHKIDYNTHINCIDSYKFDDVHIYCVLCEKGFLTFSQMFVHTSKEHTQTEYLCDICGRNYSSIYYLQCHIKSKHSNGVKCSQCDLYLPHTKLRTHMQNYHGKKYNCRLCSAALPSTYKLARHMILHGSRACFSCEYCSKTFVFKTTMLRHIRQTHLKEKNAECSICGWKLFGGDDLKKHMLKHSSARNVKCTFCDKTFKTKKTMKQHCINMHEKN</sequence>
<dbReference type="GO" id="GO:0005634">
    <property type="term" value="C:nucleus"/>
    <property type="evidence" value="ECO:0007669"/>
    <property type="project" value="InterPro"/>
</dbReference>
<dbReference type="PANTHER" id="PTHR24379">
    <property type="entry name" value="KRAB AND ZINC FINGER DOMAIN-CONTAINING"/>
    <property type="match status" value="1"/>
</dbReference>
<evidence type="ECO:0000313" key="10">
    <source>
        <dbReference type="RefSeq" id="XP_013164680.1"/>
    </source>
</evidence>
<dbReference type="GeneID" id="106115694"/>
<dbReference type="GO" id="GO:0000977">
    <property type="term" value="F:RNA polymerase II transcription regulatory region sequence-specific DNA binding"/>
    <property type="evidence" value="ECO:0007669"/>
    <property type="project" value="TreeGrafter"/>
</dbReference>
<accession>A0AAJ6Z3J8</accession>
<organism evidence="10">
    <name type="scientific">Papilio xuthus</name>
    <name type="common">Asian swallowtail butterfly</name>
    <dbReference type="NCBI Taxonomy" id="66420"/>
    <lineage>
        <taxon>Eukaryota</taxon>
        <taxon>Metazoa</taxon>
        <taxon>Ecdysozoa</taxon>
        <taxon>Arthropoda</taxon>
        <taxon>Hexapoda</taxon>
        <taxon>Insecta</taxon>
        <taxon>Pterygota</taxon>
        <taxon>Neoptera</taxon>
        <taxon>Endopterygota</taxon>
        <taxon>Lepidoptera</taxon>
        <taxon>Glossata</taxon>
        <taxon>Ditrysia</taxon>
        <taxon>Papilionoidea</taxon>
        <taxon>Papilionidae</taxon>
        <taxon>Papilioninae</taxon>
        <taxon>Papilio</taxon>
    </lineage>
</organism>
<feature type="domain" description="ZAD" evidence="9">
    <location>
        <begin position="13"/>
        <end position="94"/>
    </location>
</feature>
<dbReference type="Proteomes" id="UP000694872">
    <property type="component" value="Unplaced"/>
</dbReference>
<dbReference type="Gene3D" id="3.30.160.60">
    <property type="entry name" value="Classic Zinc Finger"/>
    <property type="match status" value="4"/>
</dbReference>
<proteinExistence type="predicted"/>
<evidence type="ECO:0000256" key="3">
    <source>
        <dbReference type="ARBA" id="ARBA00022771"/>
    </source>
</evidence>
<evidence type="ECO:0000259" key="9">
    <source>
        <dbReference type="PROSITE" id="PS51915"/>
    </source>
</evidence>
<feature type="binding site" evidence="6">
    <location>
        <position position="67"/>
    </location>
    <ligand>
        <name>Zn(2+)</name>
        <dbReference type="ChEBI" id="CHEBI:29105"/>
    </ligand>
</feature>
<keyword evidence="3 5" id="KW-0863">Zinc-finger</keyword>
<dbReference type="PROSITE" id="PS51915">
    <property type="entry name" value="ZAD"/>
    <property type="match status" value="1"/>
</dbReference>
<evidence type="ECO:0000256" key="2">
    <source>
        <dbReference type="ARBA" id="ARBA00022737"/>
    </source>
</evidence>
<dbReference type="PROSITE" id="PS00028">
    <property type="entry name" value="ZINC_FINGER_C2H2_1"/>
    <property type="match status" value="6"/>
</dbReference>
<dbReference type="Pfam" id="PF07776">
    <property type="entry name" value="zf-AD"/>
    <property type="match status" value="1"/>
</dbReference>
<dbReference type="PANTHER" id="PTHR24379:SF127">
    <property type="entry name" value="BLOODY FINGERS-RELATED"/>
    <property type="match status" value="1"/>
</dbReference>
<evidence type="ECO:0000256" key="1">
    <source>
        <dbReference type="ARBA" id="ARBA00022723"/>
    </source>
</evidence>
<name>A0AAJ6Z3J8_PAPXU</name>
<dbReference type="SUPFAM" id="SSF57667">
    <property type="entry name" value="beta-beta-alpha zinc fingers"/>
    <property type="match status" value="4"/>
</dbReference>
<feature type="domain" description="C2H2-type" evidence="8">
    <location>
        <begin position="459"/>
        <end position="487"/>
    </location>
</feature>
<keyword evidence="1 6" id="KW-0479">Metal-binding</keyword>
<reference evidence="10" key="1">
    <citation type="submission" date="2025-08" db="UniProtKB">
        <authorList>
            <consortium name="RefSeq"/>
        </authorList>
    </citation>
    <scope>IDENTIFICATION</scope>
</reference>
<dbReference type="SMART" id="SM00868">
    <property type="entry name" value="zf-AD"/>
    <property type="match status" value="1"/>
</dbReference>
<dbReference type="InterPro" id="IPR012934">
    <property type="entry name" value="Znf_AD"/>
</dbReference>
<evidence type="ECO:0000256" key="7">
    <source>
        <dbReference type="SAM" id="MobiDB-lite"/>
    </source>
</evidence>
<feature type="domain" description="C2H2-type" evidence="8">
    <location>
        <begin position="378"/>
        <end position="406"/>
    </location>
</feature>
<evidence type="ECO:0000256" key="5">
    <source>
        <dbReference type="PROSITE-ProRule" id="PRU00042"/>
    </source>
</evidence>
<feature type="compositionally biased region" description="Basic and acidic residues" evidence="7">
    <location>
        <begin position="198"/>
        <end position="208"/>
    </location>
</feature>
<gene>
    <name evidence="10" type="primary">LOC106115694</name>
</gene>
<dbReference type="SUPFAM" id="SSF57716">
    <property type="entry name" value="Glucocorticoid receptor-like (DNA-binding domain)"/>
    <property type="match status" value="1"/>
</dbReference>
<evidence type="ECO:0000259" key="8">
    <source>
        <dbReference type="PROSITE" id="PS50157"/>
    </source>
</evidence>
<dbReference type="PROSITE" id="PS50157">
    <property type="entry name" value="ZINC_FINGER_C2H2_2"/>
    <property type="match status" value="5"/>
</dbReference>
<feature type="domain" description="C2H2-type" evidence="8">
    <location>
        <begin position="516"/>
        <end position="542"/>
    </location>
</feature>
<feature type="binding site" evidence="6">
    <location>
        <position position="18"/>
    </location>
    <ligand>
        <name>Zn(2+)</name>
        <dbReference type="ChEBI" id="CHEBI:29105"/>
    </ligand>
</feature>
<feature type="binding site" evidence="6">
    <location>
        <position position="70"/>
    </location>
    <ligand>
        <name>Zn(2+)</name>
        <dbReference type="ChEBI" id="CHEBI:29105"/>
    </ligand>
</feature>
<keyword evidence="2" id="KW-0677">Repeat</keyword>
<feature type="compositionally biased region" description="Polar residues" evidence="7">
    <location>
        <begin position="209"/>
        <end position="222"/>
    </location>
</feature>
<dbReference type="AlphaFoldDB" id="A0AAJ6Z3J8"/>
<evidence type="ECO:0000256" key="6">
    <source>
        <dbReference type="PROSITE-ProRule" id="PRU01263"/>
    </source>
</evidence>
<feature type="domain" description="C2H2-type" evidence="8">
    <location>
        <begin position="306"/>
        <end position="329"/>
    </location>
</feature>
<dbReference type="Pfam" id="PF00096">
    <property type="entry name" value="zf-C2H2"/>
    <property type="match status" value="1"/>
</dbReference>
<feature type="binding site" evidence="6">
    <location>
        <position position="15"/>
    </location>
    <ligand>
        <name>Zn(2+)</name>
        <dbReference type="ChEBI" id="CHEBI:29105"/>
    </ligand>
</feature>
<protein>
    <submittedName>
        <fullName evidence="10">Zinc finger protein 596-like isoform X10</fullName>
    </submittedName>
</protein>
<dbReference type="InterPro" id="IPR013087">
    <property type="entry name" value="Znf_C2H2_type"/>
</dbReference>
<feature type="domain" description="C2H2-type" evidence="8">
    <location>
        <begin position="259"/>
        <end position="286"/>
    </location>
</feature>
<dbReference type="SMART" id="SM00355">
    <property type="entry name" value="ZnF_C2H2"/>
    <property type="match status" value="9"/>
</dbReference>
<dbReference type="RefSeq" id="XP_013164680.1">
    <property type="nucleotide sequence ID" value="XM_013309226.1"/>
</dbReference>
<dbReference type="GO" id="GO:0008270">
    <property type="term" value="F:zinc ion binding"/>
    <property type="evidence" value="ECO:0007669"/>
    <property type="project" value="UniProtKB-UniRule"/>
</dbReference>
<dbReference type="InterPro" id="IPR036236">
    <property type="entry name" value="Znf_C2H2_sf"/>
</dbReference>
<evidence type="ECO:0000256" key="4">
    <source>
        <dbReference type="ARBA" id="ARBA00022833"/>
    </source>
</evidence>
<feature type="region of interest" description="Disordered" evidence="7">
    <location>
        <begin position="196"/>
        <end position="222"/>
    </location>
</feature>
<keyword evidence="4 6" id="KW-0862">Zinc</keyword>
<dbReference type="GO" id="GO:0000981">
    <property type="term" value="F:DNA-binding transcription factor activity, RNA polymerase II-specific"/>
    <property type="evidence" value="ECO:0007669"/>
    <property type="project" value="TreeGrafter"/>
</dbReference>